<evidence type="ECO:0000313" key="2">
    <source>
        <dbReference type="EMBL" id="MCA9391830.1"/>
    </source>
</evidence>
<gene>
    <name evidence="2" type="ORF">KC614_01330</name>
</gene>
<keyword evidence="1" id="KW-1133">Transmembrane helix</keyword>
<reference evidence="2" key="2">
    <citation type="journal article" date="2021" name="Microbiome">
        <title>Successional dynamics and alternative stable states in a saline activated sludge microbial community over 9 years.</title>
        <authorList>
            <person name="Wang Y."/>
            <person name="Ye J."/>
            <person name="Ju F."/>
            <person name="Liu L."/>
            <person name="Boyd J.A."/>
            <person name="Deng Y."/>
            <person name="Parks D.H."/>
            <person name="Jiang X."/>
            <person name="Yin X."/>
            <person name="Woodcroft B.J."/>
            <person name="Tyson G.W."/>
            <person name="Hugenholtz P."/>
            <person name="Polz M.F."/>
            <person name="Zhang T."/>
        </authorList>
    </citation>
    <scope>NUCLEOTIDE SEQUENCE</scope>
    <source>
        <strain evidence="2">HKST-UBA03</strain>
    </source>
</reference>
<keyword evidence="1" id="KW-0812">Transmembrane</keyword>
<evidence type="ECO:0000256" key="1">
    <source>
        <dbReference type="SAM" id="Phobius"/>
    </source>
</evidence>
<keyword evidence="1" id="KW-0472">Membrane</keyword>
<organism evidence="2 3">
    <name type="scientific">candidate division WWE3 bacterium</name>
    <dbReference type="NCBI Taxonomy" id="2053526"/>
    <lineage>
        <taxon>Bacteria</taxon>
        <taxon>Katanobacteria</taxon>
    </lineage>
</organism>
<proteinExistence type="predicted"/>
<sequence>MAGIIQEYLIVFAVLQLAFGFFEYQYRADIFYVVSRLFTTKKYIVPSLILPIAFIILRRLITFLF</sequence>
<reference evidence="2" key="1">
    <citation type="submission" date="2020-04" db="EMBL/GenBank/DDBJ databases">
        <authorList>
            <person name="Zhang T."/>
        </authorList>
    </citation>
    <scope>NUCLEOTIDE SEQUENCE</scope>
    <source>
        <strain evidence="2">HKST-UBA03</strain>
    </source>
</reference>
<dbReference type="EMBL" id="JAGQKZ010000007">
    <property type="protein sequence ID" value="MCA9391830.1"/>
    <property type="molecule type" value="Genomic_DNA"/>
</dbReference>
<name>A0A955LJW0_UNCKA</name>
<comment type="caution">
    <text evidence="2">The sequence shown here is derived from an EMBL/GenBank/DDBJ whole genome shotgun (WGS) entry which is preliminary data.</text>
</comment>
<feature type="transmembrane region" description="Helical" evidence="1">
    <location>
        <begin position="43"/>
        <end position="61"/>
    </location>
</feature>
<feature type="transmembrane region" description="Helical" evidence="1">
    <location>
        <begin position="6"/>
        <end position="22"/>
    </location>
</feature>
<accession>A0A955LJW0</accession>
<evidence type="ECO:0000313" key="3">
    <source>
        <dbReference type="Proteomes" id="UP000751518"/>
    </source>
</evidence>
<dbReference type="AlphaFoldDB" id="A0A955LJW0"/>
<protein>
    <submittedName>
        <fullName evidence="2">Uncharacterized protein</fullName>
    </submittedName>
</protein>
<dbReference type="Proteomes" id="UP000751518">
    <property type="component" value="Unassembled WGS sequence"/>
</dbReference>